<sequence>FMQGRKAARELIFDPEIEKTAKANRKAVRLAREVARLAGVAQESSEEVVSSPNTSDNEANIMAGNPPPPPPVVPERTL</sequence>
<dbReference type="Proteomes" id="UP000265520">
    <property type="component" value="Unassembled WGS sequence"/>
</dbReference>
<protein>
    <submittedName>
        <fullName evidence="2">Uncharacterized protein</fullName>
    </submittedName>
</protein>
<evidence type="ECO:0000313" key="3">
    <source>
        <dbReference type="Proteomes" id="UP000265520"/>
    </source>
</evidence>
<accession>A0A392TK31</accession>
<feature type="compositionally biased region" description="Pro residues" evidence="1">
    <location>
        <begin position="65"/>
        <end position="78"/>
    </location>
</feature>
<evidence type="ECO:0000256" key="1">
    <source>
        <dbReference type="SAM" id="MobiDB-lite"/>
    </source>
</evidence>
<feature type="compositionally biased region" description="Low complexity" evidence="1">
    <location>
        <begin position="41"/>
        <end position="51"/>
    </location>
</feature>
<reference evidence="2 3" key="1">
    <citation type="journal article" date="2018" name="Front. Plant Sci.">
        <title>Red Clover (Trifolium pratense) and Zigzag Clover (T. medium) - A Picture of Genomic Similarities and Differences.</title>
        <authorList>
            <person name="Dluhosova J."/>
            <person name="Istvanek J."/>
            <person name="Nedelnik J."/>
            <person name="Repkova J."/>
        </authorList>
    </citation>
    <scope>NUCLEOTIDE SEQUENCE [LARGE SCALE GENOMIC DNA]</scope>
    <source>
        <strain evidence="3">cv. 10/8</strain>
        <tissue evidence="2">Leaf</tissue>
    </source>
</reference>
<dbReference type="EMBL" id="LXQA010597282">
    <property type="protein sequence ID" value="MCI61308.1"/>
    <property type="molecule type" value="Genomic_DNA"/>
</dbReference>
<feature type="non-terminal residue" evidence="2">
    <location>
        <position position="1"/>
    </location>
</feature>
<dbReference type="AlphaFoldDB" id="A0A392TK31"/>
<keyword evidence="3" id="KW-1185">Reference proteome</keyword>
<feature type="non-terminal residue" evidence="2">
    <location>
        <position position="78"/>
    </location>
</feature>
<feature type="region of interest" description="Disordered" evidence="1">
    <location>
        <begin position="41"/>
        <end position="78"/>
    </location>
</feature>
<organism evidence="2 3">
    <name type="scientific">Trifolium medium</name>
    <dbReference type="NCBI Taxonomy" id="97028"/>
    <lineage>
        <taxon>Eukaryota</taxon>
        <taxon>Viridiplantae</taxon>
        <taxon>Streptophyta</taxon>
        <taxon>Embryophyta</taxon>
        <taxon>Tracheophyta</taxon>
        <taxon>Spermatophyta</taxon>
        <taxon>Magnoliopsida</taxon>
        <taxon>eudicotyledons</taxon>
        <taxon>Gunneridae</taxon>
        <taxon>Pentapetalae</taxon>
        <taxon>rosids</taxon>
        <taxon>fabids</taxon>
        <taxon>Fabales</taxon>
        <taxon>Fabaceae</taxon>
        <taxon>Papilionoideae</taxon>
        <taxon>50 kb inversion clade</taxon>
        <taxon>NPAAA clade</taxon>
        <taxon>Hologalegina</taxon>
        <taxon>IRL clade</taxon>
        <taxon>Trifolieae</taxon>
        <taxon>Trifolium</taxon>
    </lineage>
</organism>
<evidence type="ECO:0000313" key="2">
    <source>
        <dbReference type="EMBL" id="MCI61308.1"/>
    </source>
</evidence>
<comment type="caution">
    <text evidence="2">The sequence shown here is derived from an EMBL/GenBank/DDBJ whole genome shotgun (WGS) entry which is preliminary data.</text>
</comment>
<name>A0A392TK31_9FABA</name>
<proteinExistence type="predicted"/>